<dbReference type="EMBL" id="PQVF01000002">
    <property type="protein sequence ID" value="POY38371.1"/>
    <property type="molecule type" value="Genomic_DNA"/>
</dbReference>
<reference evidence="2 3" key="1">
    <citation type="submission" date="2018-01" db="EMBL/GenBank/DDBJ databases">
        <authorList>
            <person name="Gaut B.S."/>
            <person name="Morton B.R."/>
            <person name="Clegg M.T."/>
            <person name="Duvall M.R."/>
        </authorList>
    </citation>
    <scope>NUCLEOTIDE SEQUENCE [LARGE SCALE GENOMIC DNA]</scope>
    <source>
        <strain evidence="2 3">HR-AV</strain>
    </source>
</reference>
<dbReference type="AlphaFoldDB" id="A0A2S5A702"/>
<dbReference type="Proteomes" id="UP000236893">
    <property type="component" value="Unassembled WGS sequence"/>
</dbReference>
<gene>
    <name evidence="2" type="ORF">C3K47_02945</name>
</gene>
<accession>A0A2S5A702</accession>
<protein>
    <submittedName>
        <fullName evidence="2">Uncharacterized protein</fullName>
    </submittedName>
</protein>
<evidence type="ECO:0000313" key="2">
    <source>
        <dbReference type="EMBL" id="POY38371.1"/>
    </source>
</evidence>
<keyword evidence="1" id="KW-0472">Membrane</keyword>
<keyword evidence="1" id="KW-0812">Transmembrane</keyword>
<name>A0A2S5A702_9SPHI</name>
<keyword evidence="1" id="KW-1133">Transmembrane helix</keyword>
<feature type="transmembrane region" description="Helical" evidence="1">
    <location>
        <begin position="6"/>
        <end position="26"/>
    </location>
</feature>
<evidence type="ECO:0000313" key="3">
    <source>
        <dbReference type="Proteomes" id="UP000236893"/>
    </source>
</evidence>
<proteinExistence type="predicted"/>
<keyword evidence="3" id="KW-1185">Reference proteome</keyword>
<organism evidence="2 3">
    <name type="scientific">Solitalea longa</name>
    <dbReference type="NCBI Taxonomy" id="2079460"/>
    <lineage>
        <taxon>Bacteria</taxon>
        <taxon>Pseudomonadati</taxon>
        <taxon>Bacteroidota</taxon>
        <taxon>Sphingobacteriia</taxon>
        <taxon>Sphingobacteriales</taxon>
        <taxon>Sphingobacteriaceae</taxon>
        <taxon>Solitalea</taxon>
    </lineage>
</organism>
<sequence>MQKDMLNTVNAATNVNFIVFILNPFFNNRLKRCFYYYDDSNKRRLYDKKMKNWADISNVNDK</sequence>
<comment type="caution">
    <text evidence="2">The sequence shown here is derived from an EMBL/GenBank/DDBJ whole genome shotgun (WGS) entry which is preliminary data.</text>
</comment>
<evidence type="ECO:0000256" key="1">
    <source>
        <dbReference type="SAM" id="Phobius"/>
    </source>
</evidence>